<reference evidence="2 3" key="1">
    <citation type="submission" date="2020-11" db="EMBL/GenBank/DDBJ databases">
        <authorList>
            <person name="Kim M.K."/>
        </authorList>
    </citation>
    <scope>NUCLEOTIDE SEQUENCE [LARGE SCALE GENOMIC DNA]</scope>
    <source>
        <strain evidence="2 3">BT439</strain>
    </source>
</reference>
<keyword evidence="3" id="KW-1185">Reference proteome</keyword>
<dbReference type="EMBL" id="JADQDP010000003">
    <property type="protein sequence ID" value="MBF9142970.1"/>
    <property type="molecule type" value="Genomic_DNA"/>
</dbReference>
<accession>A0A931BFI6</accession>
<sequence length="196" mass="21968">MKLFSLSTALLLTTGAVAQAQNLTPSPLPAAVVHTQKERYTAANDSLMLLVSQLHTDAEARMRYFKSSMGDASGPHRRVKAYAKSFSGTVDFSGTKAPSGVGLVRKQVVKRRSGIELEKVAYYDAKGRNILQERYEDHRLIRLEAFEYNEVRSHPASRWLFMRGNYLKHVMQPSSATAARKTFVYFDLLPAPTSKQ</sequence>
<proteinExistence type="predicted"/>
<dbReference type="Proteomes" id="UP000645610">
    <property type="component" value="Unassembled WGS sequence"/>
</dbReference>
<dbReference type="RefSeq" id="WP_196287304.1">
    <property type="nucleotide sequence ID" value="NZ_JADQDP010000003.1"/>
</dbReference>
<keyword evidence="1" id="KW-0732">Signal</keyword>
<feature type="chain" id="PRO_5037920572" evidence="1">
    <location>
        <begin position="21"/>
        <end position="196"/>
    </location>
</feature>
<name>A0A931BFI6_9BACT</name>
<evidence type="ECO:0000313" key="2">
    <source>
        <dbReference type="EMBL" id="MBF9142970.1"/>
    </source>
</evidence>
<organism evidence="2 3">
    <name type="scientific">Hymenobacter properus</name>
    <dbReference type="NCBI Taxonomy" id="2791026"/>
    <lineage>
        <taxon>Bacteria</taxon>
        <taxon>Pseudomonadati</taxon>
        <taxon>Bacteroidota</taxon>
        <taxon>Cytophagia</taxon>
        <taxon>Cytophagales</taxon>
        <taxon>Hymenobacteraceae</taxon>
        <taxon>Hymenobacter</taxon>
    </lineage>
</organism>
<evidence type="ECO:0000313" key="3">
    <source>
        <dbReference type="Proteomes" id="UP000645610"/>
    </source>
</evidence>
<dbReference type="AlphaFoldDB" id="A0A931BFI6"/>
<evidence type="ECO:0000256" key="1">
    <source>
        <dbReference type="SAM" id="SignalP"/>
    </source>
</evidence>
<protein>
    <submittedName>
        <fullName evidence="2">Uncharacterized protein</fullName>
    </submittedName>
</protein>
<feature type="signal peptide" evidence="1">
    <location>
        <begin position="1"/>
        <end position="20"/>
    </location>
</feature>
<gene>
    <name evidence="2" type="ORF">I2I01_15085</name>
</gene>
<comment type="caution">
    <text evidence="2">The sequence shown here is derived from an EMBL/GenBank/DDBJ whole genome shotgun (WGS) entry which is preliminary data.</text>
</comment>